<feature type="transmembrane region" description="Helical" evidence="7">
    <location>
        <begin position="459"/>
        <end position="480"/>
    </location>
</feature>
<feature type="transmembrane region" description="Helical" evidence="7">
    <location>
        <begin position="316"/>
        <end position="336"/>
    </location>
</feature>
<comment type="caution">
    <text evidence="9">The sequence shown here is derived from an EMBL/GenBank/DDBJ whole genome shotgun (WGS) entry which is preliminary data.</text>
</comment>
<dbReference type="InterPro" id="IPR020846">
    <property type="entry name" value="MFS_dom"/>
</dbReference>
<feature type="transmembrane region" description="Helical" evidence="7">
    <location>
        <begin position="230"/>
        <end position="248"/>
    </location>
</feature>
<feature type="transmembrane region" description="Helical" evidence="7">
    <location>
        <begin position="133"/>
        <end position="150"/>
    </location>
</feature>
<feature type="transmembrane region" description="Helical" evidence="7">
    <location>
        <begin position="345"/>
        <end position="362"/>
    </location>
</feature>
<dbReference type="Gene3D" id="1.20.1250.20">
    <property type="entry name" value="MFS general substrate transporter like domains"/>
    <property type="match status" value="2"/>
</dbReference>
<feature type="domain" description="Major facilitator superfamily (MFS) profile" evidence="8">
    <location>
        <begin position="54"/>
        <end position="484"/>
    </location>
</feature>
<proteinExistence type="predicted"/>
<dbReference type="InterPro" id="IPR036259">
    <property type="entry name" value="MFS_trans_sf"/>
</dbReference>
<keyword evidence="2" id="KW-0813">Transport</keyword>
<protein>
    <recommendedName>
        <fullName evidence="8">Major facilitator superfamily (MFS) profile domain-containing protein</fullName>
    </recommendedName>
</protein>
<dbReference type="PROSITE" id="PS50850">
    <property type="entry name" value="MFS"/>
    <property type="match status" value="1"/>
</dbReference>
<keyword evidence="6 7" id="KW-0472">Membrane</keyword>
<dbReference type="PANTHER" id="PTHR11328:SF24">
    <property type="entry name" value="MAJOR FACILITATOR SUPERFAMILY (MFS) PROFILE DOMAIN-CONTAINING PROTEIN"/>
    <property type="match status" value="1"/>
</dbReference>
<evidence type="ECO:0000313" key="9">
    <source>
        <dbReference type="EMBL" id="KRM44335.1"/>
    </source>
</evidence>
<gene>
    <name evidence="9" type="ORF">FD47_GL000597</name>
</gene>
<keyword evidence="5 7" id="KW-1133">Transmembrane helix</keyword>
<evidence type="ECO:0000313" key="10">
    <source>
        <dbReference type="Proteomes" id="UP000051010"/>
    </source>
</evidence>
<dbReference type="EMBL" id="AZFZ01000015">
    <property type="protein sequence ID" value="KRM44335.1"/>
    <property type="molecule type" value="Genomic_DNA"/>
</dbReference>
<feature type="transmembrane region" description="Helical" evidence="7">
    <location>
        <begin position="421"/>
        <end position="439"/>
    </location>
</feature>
<dbReference type="CDD" id="cd17332">
    <property type="entry name" value="MFS_MelB_like"/>
    <property type="match status" value="1"/>
</dbReference>
<accession>A0A0R1YQE0</accession>
<dbReference type="GO" id="GO:0005886">
    <property type="term" value="C:plasma membrane"/>
    <property type="evidence" value="ECO:0007669"/>
    <property type="project" value="UniProtKB-SubCell"/>
</dbReference>
<dbReference type="SUPFAM" id="SSF103473">
    <property type="entry name" value="MFS general substrate transporter"/>
    <property type="match status" value="1"/>
</dbReference>
<reference evidence="9 10" key="1">
    <citation type="journal article" date="2015" name="Genome Announc.">
        <title>Expanding the biotechnology potential of lactobacilli through comparative genomics of 213 strains and associated genera.</title>
        <authorList>
            <person name="Sun Z."/>
            <person name="Harris H.M."/>
            <person name="McCann A."/>
            <person name="Guo C."/>
            <person name="Argimon S."/>
            <person name="Zhang W."/>
            <person name="Yang X."/>
            <person name="Jeffery I.B."/>
            <person name="Cooney J.C."/>
            <person name="Kagawa T.F."/>
            <person name="Liu W."/>
            <person name="Song Y."/>
            <person name="Salvetti E."/>
            <person name="Wrobel A."/>
            <person name="Rasinkangas P."/>
            <person name="Parkhill J."/>
            <person name="Rea M.C."/>
            <person name="O'Sullivan O."/>
            <person name="Ritari J."/>
            <person name="Douillard F.P."/>
            <person name="Paul Ross R."/>
            <person name="Yang R."/>
            <person name="Briner A.E."/>
            <person name="Felis G.E."/>
            <person name="de Vos W.M."/>
            <person name="Barrangou R."/>
            <person name="Klaenhammer T.R."/>
            <person name="Caufield P.W."/>
            <person name="Cui Y."/>
            <person name="Zhang H."/>
            <person name="O'Toole P.W."/>
        </authorList>
    </citation>
    <scope>NUCLEOTIDE SEQUENCE [LARGE SCALE GENOMIC DNA]</scope>
    <source>
        <strain evidence="9 10">DSM 18390</strain>
    </source>
</reference>
<dbReference type="PATRIC" id="fig|1423786.4.peg.626"/>
<dbReference type="InterPro" id="IPR001927">
    <property type="entry name" value="Na/Gal_symport"/>
</dbReference>
<evidence type="ECO:0000259" key="8">
    <source>
        <dbReference type="PROSITE" id="PS50850"/>
    </source>
</evidence>
<keyword evidence="4 7" id="KW-0812">Transmembrane</keyword>
<dbReference type="PANTHER" id="PTHR11328">
    <property type="entry name" value="MAJOR FACILITATOR SUPERFAMILY DOMAIN-CONTAINING PROTEIN"/>
    <property type="match status" value="1"/>
</dbReference>
<evidence type="ECO:0000256" key="4">
    <source>
        <dbReference type="ARBA" id="ARBA00022692"/>
    </source>
</evidence>
<feature type="transmembrane region" description="Helical" evidence="7">
    <location>
        <begin position="278"/>
        <end position="304"/>
    </location>
</feature>
<name>A0A0R1YQE0_9LACO</name>
<feature type="transmembrane region" description="Helical" evidence="7">
    <location>
        <begin position="156"/>
        <end position="177"/>
    </location>
</feature>
<dbReference type="AlphaFoldDB" id="A0A0R1YQE0"/>
<evidence type="ECO:0000256" key="1">
    <source>
        <dbReference type="ARBA" id="ARBA00004651"/>
    </source>
</evidence>
<evidence type="ECO:0000256" key="2">
    <source>
        <dbReference type="ARBA" id="ARBA00022448"/>
    </source>
</evidence>
<dbReference type="GO" id="GO:0008643">
    <property type="term" value="P:carbohydrate transport"/>
    <property type="evidence" value="ECO:0007669"/>
    <property type="project" value="InterPro"/>
</dbReference>
<dbReference type="InterPro" id="IPR039672">
    <property type="entry name" value="MFS_2"/>
</dbReference>
<dbReference type="GO" id="GO:0015293">
    <property type="term" value="F:symporter activity"/>
    <property type="evidence" value="ECO:0007669"/>
    <property type="project" value="InterPro"/>
</dbReference>
<evidence type="ECO:0000256" key="5">
    <source>
        <dbReference type="ARBA" id="ARBA00022989"/>
    </source>
</evidence>
<sequence length="499" mass="54654">MKALTKIVNQLSGVSKMDKTRIIPGAATEAANDTAAQTKQTITITKASPFGWPDKIGYMFGDIGNNFSFNMVNSFLMIFYTNVLGLSGAMVGLLFLIARLVDAVADVTVGRLVDNSQLTEEGRFKPWIRRMKYPLLIFSILLFVPWVKELSMGMRLGYVFLTYLLWGIFYSAVNIPYGSMASSLSDQPSDKTSLSTFRSIGAALGGTVVAYVVPLFMYVGSSHQISGERFFLVVIACSLLGFGSYKVLTKMTTERVRTSKNEPVPMKLLMTNLLKNKALIVLVIVDIVVVINQNLSMVTIAYLFNDYFKNTAAMSVAMIFNYMIIIILAPFSGWIVKRFGRKESSVVTLFFGAIIYVALVILHTHSVVIYLAMVLLGALGAGMFSMMVWAFITDVIDNQQVLTGIREDGIVYGINSFARKFAQALAGGFGGIMLTLIGYQSSSAGGVVQSDAVANSIYYMATGIPAVCCGLAAIILLFFYPLGKKQVIRNAEILREQAK</sequence>
<keyword evidence="3" id="KW-0762">Sugar transport</keyword>
<dbReference type="NCBIfam" id="TIGR00792">
    <property type="entry name" value="gph"/>
    <property type="match status" value="1"/>
</dbReference>
<feature type="transmembrane region" description="Helical" evidence="7">
    <location>
        <begin position="197"/>
        <end position="218"/>
    </location>
</feature>
<feature type="transmembrane region" description="Helical" evidence="7">
    <location>
        <begin position="75"/>
        <end position="97"/>
    </location>
</feature>
<organism evidence="9 10">
    <name type="scientific">Lentilactobacillus parafarraginis DSM 18390 = JCM 14109</name>
    <dbReference type="NCBI Taxonomy" id="1423786"/>
    <lineage>
        <taxon>Bacteria</taxon>
        <taxon>Bacillati</taxon>
        <taxon>Bacillota</taxon>
        <taxon>Bacilli</taxon>
        <taxon>Lactobacillales</taxon>
        <taxon>Lactobacillaceae</taxon>
        <taxon>Lentilactobacillus</taxon>
    </lineage>
</organism>
<evidence type="ECO:0000256" key="3">
    <source>
        <dbReference type="ARBA" id="ARBA00022597"/>
    </source>
</evidence>
<evidence type="ECO:0000256" key="6">
    <source>
        <dbReference type="ARBA" id="ARBA00023136"/>
    </source>
</evidence>
<dbReference type="GO" id="GO:0006814">
    <property type="term" value="P:sodium ion transport"/>
    <property type="evidence" value="ECO:0007669"/>
    <property type="project" value="InterPro"/>
</dbReference>
<dbReference type="Proteomes" id="UP000051010">
    <property type="component" value="Unassembled WGS sequence"/>
</dbReference>
<evidence type="ECO:0000256" key="7">
    <source>
        <dbReference type="SAM" id="Phobius"/>
    </source>
</evidence>
<dbReference type="Pfam" id="PF13347">
    <property type="entry name" value="MFS_2"/>
    <property type="match status" value="1"/>
</dbReference>
<feature type="transmembrane region" description="Helical" evidence="7">
    <location>
        <begin position="368"/>
        <end position="392"/>
    </location>
</feature>
<comment type="subcellular location">
    <subcellularLocation>
        <location evidence="1">Cell membrane</location>
        <topology evidence="1">Multi-pass membrane protein</topology>
    </subcellularLocation>
</comment>